<feature type="binding site" evidence="3">
    <location>
        <position position="53"/>
    </location>
    <ligand>
        <name>ATP</name>
        <dbReference type="ChEBI" id="CHEBI:30616"/>
    </ligand>
</feature>
<dbReference type="GO" id="GO:0005524">
    <property type="term" value="F:ATP binding"/>
    <property type="evidence" value="ECO:0007669"/>
    <property type="project" value="UniProtKB-UniRule"/>
</dbReference>
<accession>A0AA38H4G0</accession>
<sequence length="619" mass="68245">MSKDLPELPEDGVTPRTLMTKIGAWTLGHTLGRGAYAHVRLATHDSGYVSACKILPALHRPIARKVTRDERIDACEAHKELVLLKGLAGAGCPGTAGLEGVIPYQGWNFIFLTMYPSSAAAIPNFPNHRIAFFRRLLLSVQAIHDLDISHEDLKRSNVLATSELEPVLVDFGFAHFAPDGGLVRSLGGTMDYSSPEKLADKLYNPFANDIWSLGILLLKLLGLPSPYRTKEPETEDDFKRKVIDTEPNWTYLSSIDGPGRIGQVIRGMLRRDPRKRWTIHKILSHHSMQINLPDPPPFIAPSLDLPEDVAINEEILLDLAFLAFSIGQFFLCESIDVIAYWLLDPEPHWLKRWAGMLSKWQQREETLWEDMPTETAVNTPWAKAVRGGRLSGVDVAKISRASLRPLKEIVLSPKQKLNIPTTKRPIPAAPATPRRRAPKRAAAPAAPKIPRKPLQPADLDEIQSPSTPIKQYPLVPAASALDDTLLPPVAPRKARKAEPAFKASSPKVILAIPPIPQNRPLMPVAAPEVDLIDLRDDPPPGPSSSTTLVATRPAVKTKQTAPAKTTSTTYEKTGTKPAKVLVPMDKENVPPAGERKGLKVPARKDLNPLQPTRRSPRWA</sequence>
<dbReference type="GeneID" id="77730488"/>
<evidence type="ECO:0000256" key="2">
    <source>
        <dbReference type="ARBA" id="ARBA00022840"/>
    </source>
</evidence>
<organism evidence="6 7">
    <name type="scientific">Dioszegia hungarica</name>
    <dbReference type="NCBI Taxonomy" id="4972"/>
    <lineage>
        <taxon>Eukaryota</taxon>
        <taxon>Fungi</taxon>
        <taxon>Dikarya</taxon>
        <taxon>Basidiomycota</taxon>
        <taxon>Agaricomycotina</taxon>
        <taxon>Tremellomycetes</taxon>
        <taxon>Tremellales</taxon>
        <taxon>Bulleribasidiaceae</taxon>
        <taxon>Dioszegia</taxon>
    </lineage>
</organism>
<dbReference type="InterPro" id="IPR017441">
    <property type="entry name" value="Protein_kinase_ATP_BS"/>
</dbReference>
<dbReference type="InterPro" id="IPR000719">
    <property type="entry name" value="Prot_kinase_dom"/>
</dbReference>
<evidence type="ECO:0000313" key="6">
    <source>
        <dbReference type="EMBL" id="KAI9632509.1"/>
    </source>
</evidence>
<dbReference type="PROSITE" id="PS50011">
    <property type="entry name" value="PROTEIN_KINASE_DOM"/>
    <property type="match status" value="1"/>
</dbReference>
<comment type="caution">
    <text evidence="6">The sequence shown here is derived from an EMBL/GenBank/DDBJ whole genome shotgun (WGS) entry which is preliminary data.</text>
</comment>
<feature type="compositionally biased region" description="Low complexity" evidence="4">
    <location>
        <begin position="564"/>
        <end position="576"/>
    </location>
</feature>
<keyword evidence="7" id="KW-1185">Reference proteome</keyword>
<dbReference type="AlphaFoldDB" id="A0AA38H4G0"/>
<evidence type="ECO:0000256" key="1">
    <source>
        <dbReference type="ARBA" id="ARBA00022741"/>
    </source>
</evidence>
<keyword evidence="1 3" id="KW-0547">Nucleotide-binding</keyword>
<dbReference type="RefSeq" id="XP_052942286.1">
    <property type="nucleotide sequence ID" value="XM_053091283.1"/>
</dbReference>
<feature type="domain" description="Protein kinase" evidence="5">
    <location>
        <begin position="25"/>
        <end position="288"/>
    </location>
</feature>
<protein>
    <submittedName>
        <fullName evidence="6">Kinase-like domain-containing protein</fullName>
    </submittedName>
</protein>
<dbReference type="Gene3D" id="1.10.510.10">
    <property type="entry name" value="Transferase(Phosphotransferase) domain 1"/>
    <property type="match status" value="1"/>
</dbReference>
<keyword evidence="6" id="KW-0808">Transferase</keyword>
<dbReference type="Proteomes" id="UP001164286">
    <property type="component" value="Unassembled WGS sequence"/>
</dbReference>
<proteinExistence type="predicted"/>
<dbReference type="PROSITE" id="PS00107">
    <property type="entry name" value="PROTEIN_KINASE_ATP"/>
    <property type="match status" value="1"/>
</dbReference>
<dbReference type="GO" id="GO:0035556">
    <property type="term" value="P:intracellular signal transduction"/>
    <property type="evidence" value="ECO:0007669"/>
    <property type="project" value="TreeGrafter"/>
</dbReference>
<keyword evidence="6" id="KW-0418">Kinase</keyword>
<gene>
    <name evidence="6" type="ORF">MKK02DRAFT_40811</name>
</gene>
<dbReference type="EMBL" id="JAKWFO010000014">
    <property type="protein sequence ID" value="KAI9632509.1"/>
    <property type="molecule type" value="Genomic_DNA"/>
</dbReference>
<dbReference type="GO" id="GO:0004674">
    <property type="term" value="F:protein serine/threonine kinase activity"/>
    <property type="evidence" value="ECO:0007669"/>
    <property type="project" value="TreeGrafter"/>
</dbReference>
<evidence type="ECO:0000259" key="5">
    <source>
        <dbReference type="PROSITE" id="PS50011"/>
    </source>
</evidence>
<dbReference type="SUPFAM" id="SSF56112">
    <property type="entry name" value="Protein kinase-like (PK-like)"/>
    <property type="match status" value="1"/>
</dbReference>
<dbReference type="PANTHER" id="PTHR24346:SF30">
    <property type="entry name" value="MATERNAL EMBRYONIC LEUCINE ZIPPER KINASE"/>
    <property type="match status" value="1"/>
</dbReference>
<evidence type="ECO:0000256" key="3">
    <source>
        <dbReference type="PROSITE-ProRule" id="PRU10141"/>
    </source>
</evidence>
<dbReference type="GO" id="GO:0005737">
    <property type="term" value="C:cytoplasm"/>
    <property type="evidence" value="ECO:0007669"/>
    <property type="project" value="TreeGrafter"/>
</dbReference>
<feature type="region of interest" description="Disordered" evidence="4">
    <location>
        <begin position="419"/>
        <end position="469"/>
    </location>
</feature>
<dbReference type="InterPro" id="IPR011009">
    <property type="entry name" value="Kinase-like_dom_sf"/>
</dbReference>
<dbReference type="Pfam" id="PF00069">
    <property type="entry name" value="Pkinase"/>
    <property type="match status" value="1"/>
</dbReference>
<feature type="compositionally biased region" description="Low complexity" evidence="4">
    <location>
        <begin position="419"/>
        <end position="432"/>
    </location>
</feature>
<feature type="region of interest" description="Disordered" evidence="4">
    <location>
        <begin position="537"/>
        <end position="619"/>
    </location>
</feature>
<dbReference type="PANTHER" id="PTHR24346">
    <property type="entry name" value="MAP/MICROTUBULE AFFINITY-REGULATING KINASE"/>
    <property type="match status" value="1"/>
</dbReference>
<reference evidence="6" key="1">
    <citation type="journal article" date="2022" name="G3 (Bethesda)">
        <title>High quality genome of the basidiomycete yeast Dioszegia hungarica PDD-24b-2 isolated from cloud water.</title>
        <authorList>
            <person name="Jarrige D."/>
            <person name="Haridas S."/>
            <person name="Bleykasten-Grosshans C."/>
            <person name="Joly M."/>
            <person name="Nadalig T."/>
            <person name="Sancelme M."/>
            <person name="Vuilleumier S."/>
            <person name="Grigoriev I.V."/>
            <person name="Amato P."/>
            <person name="Bringel F."/>
        </authorList>
    </citation>
    <scope>NUCLEOTIDE SEQUENCE</scope>
    <source>
        <strain evidence="6">PDD-24b-2</strain>
    </source>
</reference>
<name>A0AA38H4G0_9TREE</name>
<evidence type="ECO:0000313" key="7">
    <source>
        <dbReference type="Proteomes" id="UP001164286"/>
    </source>
</evidence>
<evidence type="ECO:0000256" key="4">
    <source>
        <dbReference type="SAM" id="MobiDB-lite"/>
    </source>
</evidence>
<keyword evidence="2 3" id="KW-0067">ATP-binding</keyword>
<dbReference type="SMART" id="SM00220">
    <property type="entry name" value="S_TKc"/>
    <property type="match status" value="1"/>
</dbReference>
<feature type="compositionally biased region" description="Basic and acidic residues" evidence="4">
    <location>
        <begin position="584"/>
        <end position="606"/>
    </location>
</feature>